<dbReference type="AlphaFoldDB" id="A0ABD5Y8L9"/>
<feature type="domain" description="Gfo/Idh/MocA-like oxidoreductase N-terminal" evidence="3">
    <location>
        <begin position="21"/>
        <end position="137"/>
    </location>
</feature>
<dbReference type="RefSeq" id="WP_274323727.1">
    <property type="nucleotide sequence ID" value="NZ_CP118158.1"/>
</dbReference>
<comment type="caution">
    <text evidence="4">The sequence shown here is derived from an EMBL/GenBank/DDBJ whole genome shotgun (WGS) entry which is preliminary data.</text>
</comment>
<proteinExistence type="predicted"/>
<dbReference type="InterPro" id="IPR000683">
    <property type="entry name" value="Gfo/Idh/MocA-like_OxRdtase_N"/>
</dbReference>
<protein>
    <submittedName>
        <fullName evidence="4">Gfo/Idh/MocA family protein</fullName>
    </submittedName>
</protein>
<dbReference type="InterPro" id="IPR036291">
    <property type="entry name" value="NAD(P)-bd_dom_sf"/>
</dbReference>
<dbReference type="Gene3D" id="3.30.360.10">
    <property type="entry name" value="Dihydrodipicolinate Reductase, domain 2"/>
    <property type="match status" value="1"/>
</dbReference>
<dbReference type="SUPFAM" id="SSF55347">
    <property type="entry name" value="Glyceraldehyde-3-phosphate dehydrogenase-like, C-terminal domain"/>
    <property type="match status" value="1"/>
</dbReference>
<evidence type="ECO:0000259" key="3">
    <source>
        <dbReference type="Pfam" id="PF01408"/>
    </source>
</evidence>
<keyword evidence="5" id="KW-1185">Reference proteome</keyword>
<dbReference type="EMBL" id="JBHTAS010000001">
    <property type="protein sequence ID" value="MFC7142671.1"/>
    <property type="molecule type" value="Genomic_DNA"/>
</dbReference>
<organism evidence="4 5">
    <name type="scientific">Halosimplex aquaticum</name>
    <dbReference type="NCBI Taxonomy" id="3026162"/>
    <lineage>
        <taxon>Archaea</taxon>
        <taxon>Methanobacteriati</taxon>
        <taxon>Methanobacteriota</taxon>
        <taxon>Stenosarchaea group</taxon>
        <taxon>Halobacteria</taxon>
        <taxon>Halobacteriales</taxon>
        <taxon>Haloarculaceae</taxon>
        <taxon>Halosimplex</taxon>
    </lineage>
</organism>
<feature type="region of interest" description="Disordered" evidence="2">
    <location>
        <begin position="1"/>
        <end position="20"/>
    </location>
</feature>
<dbReference type="InterPro" id="IPR050463">
    <property type="entry name" value="Gfo/Idh/MocA_oxidrdct_glycsds"/>
</dbReference>
<gene>
    <name evidence="4" type="ORF">ACFQMA_22910</name>
</gene>
<dbReference type="PANTHER" id="PTHR43818:SF11">
    <property type="entry name" value="BCDNA.GH03377"/>
    <property type="match status" value="1"/>
</dbReference>
<dbReference type="Pfam" id="PF01408">
    <property type="entry name" value="GFO_IDH_MocA"/>
    <property type="match status" value="1"/>
</dbReference>
<name>A0ABD5Y8L9_9EURY</name>
<reference evidence="4 5" key="1">
    <citation type="journal article" date="2019" name="Int. J. Syst. Evol. Microbiol.">
        <title>The Global Catalogue of Microorganisms (GCM) 10K type strain sequencing project: providing services to taxonomists for standard genome sequencing and annotation.</title>
        <authorList>
            <consortium name="The Broad Institute Genomics Platform"/>
            <consortium name="The Broad Institute Genome Sequencing Center for Infectious Disease"/>
            <person name="Wu L."/>
            <person name="Ma J."/>
        </authorList>
    </citation>
    <scope>NUCLEOTIDE SEQUENCE [LARGE SCALE GENOMIC DNA]</scope>
    <source>
        <strain evidence="4 5">XZYJT29</strain>
    </source>
</reference>
<dbReference type="Gene3D" id="3.40.50.720">
    <property type="entry name" value="NAD(P)-binding Rossmann-like Domain"/>
    <property type="match status" value="1"/>
</dbReference>
<evidence type="ECO:0000313" key="5">
    <source>
        <dbReference type="Proteomes" id="UP001596432"/>
    </source>
</evidence>
<dbReference type="Proteomes" id="UP001596432">
    <property type="component" value="Unassembled WGS sequence"/>
</dbReference>
<evidence type="ECO:0000256" key="1">
    <source>
        <dbReference type="ARBA" id="ARBA00023002"/>
    </source>
</evidence>
<evidence type="ECO:0000313" key="4">
    <source>
        <dbReference type="EMBL" id="MFC7142671.1"/>
    </source>
</evidence>
<accession>A0ABD5Y8L9</accession>
<evidence type="ECO:0000256" key="2">
    <source>
        <dbReference type="SAM" id="MobiDB-lite"/>
    </source>
</evidence>
<dbReference type="GeneID" id="78823020"/>
<sequence>MTLTAAVIGAGPDPDNPSGEGYAMGYRHADAYEAVDGVELLAVADIVPENARAFADEYGLGDDRVFEDYESMLDAVEPDVVSVTVPPALHADISLGCIRSGVVEAVHCEKPMSRTWAEARAMAEEADSHDVQLTFNHQRRFGEPFRRAKELLDDGEIGDLERVEFSAPNVYDYGSHSFDLCSFYNDEAEAEWVLASVDYREEDVLFGAHNENHAVVQWRYENGVTGLATTGVGAETVACHNRLVGSDGVIEVGPGGVAASEPLRIRRDGEGWESIDCDEGVHGGDCIRRAIADVVEGVETGDASELCAQNALVGTELIFGAWESARRRGRVDFPLEIDDNPLESMVESGDLTPESGES</sequence>
<dbReference type="PANTHER" id="PTHR43818">
    <property type="entry name" value="BCDNA.GH03377"/>
    <property type="match status" value="1"/>
</dbReference>
<keyword evidence="1" id="KW-0560">Oxidoreductase</keyword>
<dbReference type="SUPFAM" id="SSF51735">
    <property type="entry name" value="NAD(P)-binding Rossmann-fold domains"/>
    <property type="match status" value="1"/>
</dbReference>
<dbReference type="GO" id="GO:0016491">
    <property type="term" value="F:oxidoreductase activity"/>
    <property type="evidence" value="ECO:0007669"/>
    <property type="project" value="UniProtKB-KW"/>
</dbReference>